<sequence>FSEHSNERKRSYNKGLCQMHLRRDFKSKPKANPISEKPKMNLNSYYTRDYEKNDDFGLQKQTQSKPNSNPIQTQFKPISNPIQTHFCKIPD</sequence>
<evidence type="ECO:0000313" key="2">
    <source>
        <dbReference type="EMBL" id="GAG94838.1"/>
    </source>
</evidence>
<feature type="compositionally biased region" description="Basic and acidic residues" evidence="1">
    <location>
        <begin position="48"/>
        <end position="57"/>
    </location>
</feature>
<dbReference type="AlphaFoldDB" id="X1CF11"/>
<feature type="non-terminal residue" evidence="2">
    <location>
        <position position="1"/>
    </location>
</feature>
<feature type="compositionally biased region" description="Polar residues" evidence="1">
    <location>
        <begin position="59"/>
        <end position="83"/>
    </location>
</feature>
<accession>X1CF11</accession>
<protein>
    <submittedName>
        <fullName evidence="2">Uncharacterized protein</fullName>
    </submittedName>
</protein>
<proteinExistence type="predicted"/>
<gene>
    <name evidence="2" type="ORF">S01H4_40878</name>
</gene>
<organism evidence="2">
    <name type="scientific">marine sediment metagenome</name>
    <dbReference type="NCBI Taxonomy" id="412755"/>
    <lineage>
        <taxon>unclassified sequences</taxon>
        <taxon>metagenomes</taxon>
        <taxon>ecological metagenomes</taxon>
    </lineage>
</organism>
<reference evidence="2" key="1">
    <citation type="journal article" date="2014" name="Front. Microbiol.">
        <title>High frequency of phylogenetically diverse reductive dehalogenase-homologous genes in deep subseafloor sedimentary metagenomes.</title>
        <authorList>
            <person name="Kawai M."/>
            <person name="Futagami T."/>
            <person name="Toyoda A."/>
            <person name="Takaki Y."/>
            <person name="Nishi S."/>
            <person name="Hori S."/>
            <person name="Arai W."/>
            <person name="Tsubouchi T."/>
            <person name="Morono Y."/>
            <person name="Uchiyama I."/>
            <person name="Ito T."/>
            <person name="Fujiyama A."/>
            <person name="Inagaki F."/>
            <person name="Takami H."/>
        </authorList>
    </citation>
    <scope>NUCLEOTIDE SEQUENCE</scope>
    <source>
        <strain evidence="2">Expedition CK06-06</strain>
    </source>
</reference>
<dbReference type="EMBL" id="BART01022314">
    <property type="protein sequence ID" value="GAG94838.1"/>
    <property type="molecule type" value="Genomic_DNA"/>
</dbReference>
<feature type="compositionally biased region" description="Basic and acidic residues" evidence="1">
    <location>
        <begin position="1"/>
        <end position="10"/>
    </location>
</feature>
<name>X1CF11_9ZZZZ</name>
<feature type="region of interest" description="Disordered" evidence="1">
    <location>
        <begin position="1"/>
        <end position="83"/>
    </location>
</feature>
<comment type="caution">
    <text evidence="2">The sequence shown here is derived from an EMBL/GenBank/DDBJ whole genome shotgun (WGS) entry which is preliminary data.</text>
</comment>
<evidence type="ECO:0000256" key="1">
    <source>
        <dbReference type="SAM" id="MobiDB-lite"/>
    </source>
</evidence>